<feature type="non-terminal residue" evidence="1">
    <location>
        <position position="1"/>
    </location>
</feature>
<comment type="caution">
    <text evidence="1">The sequence shown here is derived from an EMBL/GenBank/DDBJ whole genome shotgun (WGS) entry which is preliminary data.</text>
</comment>
<reference evidence="1 2" key="1">
    <citation type="submission" date="2019-03" db="EMBL/GenBank/DDBJ databases">
        <title>Single cell metagenomics reveals metabolic interactions within the superorganism composed of flagellate Streblomastix strix and complex community of Bacteroidetes bacteria on its surface.</title>
        <authorList>
            <person name="Treitli S.C."/>
            <person name="Kolisko M."/>
            <person name="Husnik F."/>
            <person name="Keeling P."/>
            <person name="Hampl V."/>
        </authorList>
    </citation>
    <scope>NUCLEOTIDE SEQUENCE [LARGE SCALE GENOMIC DNA]</scope>
    <source>
        <strain evidence="1">ST1C</strain>
    </source>
</reference>
<dbReference type="Proteomes" id="UP000324800">
    <property type="component" value="Unassembled WGS sequence"/>
</dbReference>
<dbReference type="AlphaFoldDB" id="A0A5J4W9A6"/>
<dbReference type="EMBL" id="SNRW01002949">
    <property type="protein sequence ID" value="KAA6391223.1"/>
    <property type="molecule type" value="Genomic_DNA"/>
</dbReference>
<proteinExistence type="predicted"/>
<protein>
    <submittedName>
        <fullName evidence="1">Uncharacterized protein</fullName>
    </submittedName>
</protein>
<accession>A0A5J4W9A6</accession>
<evidence type="ECO:0000313" key="2">
    <source>
        <dbReference type="Proteomes" id="UP000324800"/>
    </source>
</evidence>
<evidence type="ECO:0000313" key="1">
    <source>
        <dbReference type="EMBL" id="KAA6391223.1"/>
    </source>
</evidence>
<name>A0A5J4W9A6_9EUKA</name>
<sequence>ITLLGIGGQGFSNKNTFAIHGYVQQLVAGNSDIMMHLSMAEGGHI</sequence>
<gene>
    <name evidence="1" type="ORF">EZS28_013247</name>
</gene>
<organism evidence="1 2">
    <name type="scientific">Streblomastix strix</name>
    <dbReference type="NCBI Taxonomy" id="222440"/>
    <lineage>
        <taxon>Eukaryota</taxon>
        <taxon>Metamonada</taxon>
        <taxon>Preaxostyla</taxon>
        <taxon>Oxymonadida</taxon>
        <taxon>Streblomastigidae</taxon>
        <taxon>Streblomastix</taxon>
    </lineage>
</organism>